<accession>A0A803LQT0</accession>
<organism evidence="1 2">
    <name type="scientific">Chenopodium quinoa</name>
    <name type="common">Quinoa</name>
    <dbReference type="NCBI Taxonomy" id="63459"/>
    <lineage>
        <taxon>Eukaryota</taxon>
        <taxon>Viridiplantae</taxon>
        <taxon>Streptophyta</taxon>
        <taxon>Embryophyta</taxon>
        <taxon>Tracheophyta</taxon>
        <taxon>Spermatophyta</taxon>
        <taxon>Magnoliopsida</taxon>
        <taxon>eudicotyledons</taxon>
        <taxon>Gunneridae</taxon>
        <taxon>Pentapetalae</taxon>
        <taxon>Caryophyllales</taxon>
        <taxon>Chenopodiaceae</taxon>
        <taxon>Chenopodioideae</taxon>
        <taxon>Atripliceae</taxon>
        <taxon>Chenopodium</taxon>
    </lineage>
</organism>
<dbReference type="Gramene" id="AUR62017309-RA">
    <property type="protein sequence ID" value="AUR62017309-RA:cds"/>
    <property type="gene ID" value="AUR62017309"/>
</dbReference>
<reference evidence="1" key="1">
    <citation type="journal article" date="2017" name="Nature">
        <title>The genome of Chenopodium quinoa.</title>
        <authorList>
            <person name="Jarvis D.E."/>
            <person name="Ho Y.S."/>
            <person name="Lightfoot D.J."/>
            <person name="Schmoeckel S.M."/>
            <person name="Li B."/>
            <person name="Borm T.J.A."/>
            <person name="Ohyanagi H."/>
            <person name="Mineta K."/>
            <person name="Michell C.T."/>
            <person name="Saber N."/>
            <person name="Kharbatia N.M."/>
            <person name="Rupper R.R."/>
            <person name="Sharp A.R."/>
            <person name="Dally N."/>
            <person name="Boughton B.A."/>
            <person name="Woo Y.H."/>
            <person name="Gao G."/>
            <person name="Schijlen E.G.W.M."/>
            <person name="Guo X."/>
            <person name="Momin A.A."/>
            <person name="Negrao S."/>
            <person name="Al-Babili S."/>
            <person name="Gehring C."/>
            <person name="Roessner U."/>
            <person name="Jung C."/>
            <person name="Murphy K."/>
            <person name="Arold S.T."/>
            <person name="Gojobori T."/>
            <person name="van der Linden C.G."/>
            <person name="van Loo E.N."/>
            <person name="Jellen E.N."/>
            <person name="Maughan P.J."/>
            <person name="Tester M."/>
        </authorList>
    </citation>
    <scope>NUCLEOTIDE SEQUENCE [LARGE SCALE GENOMIC DNA]</scope>
    <source>
        <strain evidence="1">cv. PI 614886</strain>
    </source>
</reference>
<dbReference type="EnsemblPlants" id="AUR62017309-RA">
    <property type="protein sequence ID" value="AUR62017309-RA:cds"/>
    <property type="gene ID" value="AUR62017309"/>
</dbReference>
<keyword evidence="2" id="KW-1185">Reference proteome</keyword>
<sequence>MQKILSYDSGVCVGACGGIKSWNFRAKEEIEKKKMELCDLCVDEIAFVPLMNITEAGISSMESFQNPQNADENPDGHNGYGFMVSELLGNDVPNYSLVQPDINFMHNGMGLNHGEGERFTRNGEIYLERLPKLKVKV</sequence>
<name>A0A803LQT0_CHEQI</name>
<reference evidence="1" key="2">
    <citation type="submission" date="2021-03" db="UniProtKB">
        <authorList>
            <consortium name="EnsemblPlants"/>
        </authorList>
    </citation>
    <scope>IDENTIFICATION</scope>
</reference>
<protein>
    <submittedName>
        <fullName evidence="1">Uncharacterized protein</fullName>
    </submittedName>
</protein>
<dbReference type="InterPro" id="IPR040276">
    <property type="entry name" value="At4g26450-like"/>
</dbReference>
<dbReference type="Proteomes" id="UP000596660">
    <property type="component" value="Unplaced"/>
</dbReference>
<evidence type="ECO:0000313" key="1">
    <source>
        <dbReference type="EnsemblPlants" id="AUR62017309-RA:cds"/>
    </source>
</evidence>
<dbReference type="PANTHER" id="PTHR36056:SF1">
    <property type="entry name" value="PROTEIN, PUTATIVE-RELATED"/>
    <property type="match status" value="1"/>
</dbReference>
<proteinExistence type="predicted"/>
<evidence type="ECO:0000313" key="2">
    <source>
        <dbReference type="Proteomes" id="UP000596660"/>
    </source>
</evidence>
<dbReference type="PANTHER" id="PTHR36056">
    <property type="entry name" value="PROTEIN, PUTATIVE-RELATED"/>
    <property type="match status" value="1"/>
</dbReference>
<dbReference type="AlphaFoldDB" id="A0A803LQT0"/>